<name>X1PKN2_9ZZZZ</name>
<dbReference type="AlphaFoldDB" id="X1PKN2"/>
<evidence type="ECO:0000256" key="1">
    <source>
        <dbReference type="SAM" id="MobiDB-lite"/>
    </source>
</evidence>
<dbReference type="EMBL" id="BARV01019516">
    <property type="protein sequence ID" value="GAI31434.1"/>
    <property type="molecule type" value="Genomic_DNA"/>
</dbReference>
<organism evidence="2">
    <name type="scientific">marine sediment metagenome</name>
    <dbReference type="NCBI Taxonomy" id="412755"/>
    <lineage>
        <taxon>unclassified sequences</taxon>
        <taxon>metagenomes</taxon>
        <taxon>ecological metagenomes</taxon>
    </lineage>
</organism>
<feature type="region of interest" description="Disordered" evidence="1">
    <location>
        <begin position="72"/>
        <end position="91"/>
    </location>
</feature>
<protein>
    <submittedName>
        <fullName evidence="2">Uncharacterized protein</fullName>
    </submittedName>
</protein>
<accession>X1PKN2</accession>
<reference evidence="2" key="1">
    <citation type="journal article" date="2014" name="Front. Microbiol.">
        <title>High frequency of phylogenetically diverse reductive dehalogenase-homologous genes in deep subseafloor sedimentary metagenomes.</title>
        <authorList>
            <person name="Kawai M."/>
            <person name="Futagami T."/>
            <person name="Toyoda A."/>
            <person name="Takaki Y."/>
            <person name="Nishi S."/>
            <person name="Hori S."/>
            <person name="Arai W."/>
            <person name="Tsubouchi T."/>
            <person name="Morono Y."/>
            <person name="Uchiyama I."/>
            <person name="Ito T."/>
            <person name="Fujiyama A."/>
            <person name="Inagaki F."/>
            <person name="Takami H."/>
        </authorList>
    </citation>
    <scope>NUCLEOTIDE SEQUENCE</scope>
    <source>
        <strain evidence="2">Expedition CK06-06</strain>
    </source>
</reference>
<sequence>EGKYIIIGQVCFLSDDVGVRYIRIRLNDTTTLSQISMTKPGGGDTILNISTIYPLSADDYVELQLFQNSGDALDSRSQAERNPEFMMQRIG</sequence>
<evidence type="ECO:0000313" key="2">
    <source>
        <dbReference type="EMBL" id="GAI31434.1"/>
    </source>
</evidence>
<comment type="caution">
    <text evidence="2">The sequence shown here is derived from an EMBL/GenBank/DDBJ whole genome shotgun (WGS) entry which is preliminary data.</text>
</comment>
<feature type="compositionally biased region" description="Basic and acidic residues" evidence="1">
    <location>
        <begin position="73"/>
        <end position="83"/>
    </location>
</feature>
<feature type="non-terminal residue" evidence="2">
    <location>
        <position position="1"/>
    </location>
</feature>
<proteinExistence type="predicted"/>
<gene>
    <name evidence="2" type="ORF">S06H3_32791</name>
</gene>